<accession>A0A0G0UPE8</accession>
<organism evidence="1 2">
    <name type="scientific">Candidatus Woesebacteria bacterium GW2011_GWA1_40_43</name>
    <dbReference type="NCBI Taxonomy" id="1618553"/>
    <lineage>
        <taxon>Bacteria</taxon>
        <taxon>Candidatus Woeseibacteriota</taxon>
    </lineage>
</organism>
<dbReference type="Proteomes" id="UP000034293">
    <property type="component" value="Unassembled WGS sequence"/>
</dbReference>
<dbReference type="AlphaFoldDB" id="A0A0G0UPE8"/>
<sequence>MTKLDYLNTASDLRRAAYWTAMGTNQKFVSVLLKNLEEKPELKRFLQIDLNLEHKLLAEELLMASHRLQNI</sequence>
<reference evidence="1 2" key="1">
    <citation type="journal article" date="2015" name="Nature">
        <title>rRNA introns, odd ribosomes, and small enigmatic genomes across a large radiation of phyla.</title>
        <authorList>
            <person name="Brown C.T."/>
            <person name="Hug L.A."/>
            <person name="Thomas B.C."/>
            <person name="Sharon I."/>
            <person name="Castelle C.J."/>
            <person name="Singh A."/>
            <person name="Wilkins M.J."/>
            <person name="Williams K.H."/>
            <person name="Banfield J.F."/>
        </authorList>
    </citation>
    <scope>NUCLEOTIDE SEQUENCE [LARGE SCALE GENOMIC DNA]</scope>
</reference>
<comment type="caution">
    <text evidence="1">The sequence shown here is derived from an EMBL/GenBank/DDBJ whole genome shotgun (WGS) entry which is preliminary data.</text>
</comment>
<evidence type="ECO:0000313" key="1">
    <source>
        <dbReference type="EMBL" id="KKR61570.1"/>
    </source>
</evidence>
<name>A0A0G0UPE8_9BACT</name>
<gene>
    <name evidence="1" type="ORF">UU02_C0057G0008</name>
</gene>
<protein>
    <submittedName>
        <fullName evidence="1">Uncharacterized protein</fullName>
    </submittedName>
</protein>
<evidence type="ECO:0000313" key="2">
    <source>
        <dbReference type="Proteomes" id="UP000034293"/>
    </source>
</evidence>
<dbReference type="EMBL" id="LBZA01000057">
    <property type="protein sequence ID" value="KKR61570.1"/>
    <property type="molecule type" value="Genomic_DNA"/>
</dbReference>
<proteinExistence type="predicted"/>